<reference evidence="5" key="1">
    <citation type="submission" date="2022-12" db="EMBL/GenBank/DDBJ databases">
        <title>Draft genome assemblies for two species of Escallonia (Escalloniales).</title>
        <authorList>
            <person name="Chanderbali A."/>
            <person name="Dervinis C."/>
            <person name="Anghel I."/>
            <person name="Soltis D."/>
            <person name="Soltis P."/>
            <person name="Zapata F."/>
        </authorList>
    </citation>
    <scope>NUCLEOTIDE SEQUENCE</scope>
    <source>
        <strain evidence="5">UCBG64.0493</strain>
        <tissue evidence="5">Leaf</tissue>
    </source>
</reference>
<evidence type="ECO:0000259" key="4">
    <source>
        <dbReference type="PROSITE" id="PS50172"/>
    </source>
</evidence>
<dbReference type="GO" id="GO:0005516">
    <property type="term" value="F:calmodulin binding"/>
    <property type="evidence" value="ECO:0007669"/>
    <property type="project" value="UniProtKB-KW"/>
</dbReference>
<accession>A0AA88VSV9</accession>
<feature type="domain" description="BRCT" evidence="4">
    <location>
        <begin position="65"/>
        <end position="102"/>
    </location>
</feature>
<evidence type="ECO:0000256" key="3">
    <source>
        <dbReference type="SAM" id="MobiDB-lite"/>
    </source>
</evidence>
<evidence type="ECO:0000313" key="5">
    <source>
        <dbReference type="EMBL" id="KAK3013463.1"/>
    </source>
</evidence>
<keyword evidence="6" id="KW-1185">Reference proteome</keyword>
<keyword evidence="1" id="KW-0112">Calmodulin-binding</keyword>
<evidence type="ECO:0000256" key="2">
    <source>
        <dbReference type="ARBA" id="ARBA00024341"/>
    </source>
</evidence>
<feature type="compositionally biased region" description="Basic and acidic residues" evidence="3">
    <location>
        <begin position="174"/>
        <end position="184"/>
    </location>
</feature>
<dbReference type="AlphaFoldDB" id="A0AA88VSV9"/>
<dbReference type="Pfam" id="PF00612">
    <property type="entry name" value="IQ"/>
    <property type="match status" value="2"/>
</dbReference>
<feature type="non-terminal residue" evidence="5">
    <location>
        <position position="1"/>
    </location>
</feature>
<evidence type="ECO:0000313" key="6">
    <source>
        <dbReference type="Proteomes" id="UP001188597"/>
    </source>
</evidence>
<dbReference type="PROSITE" id="PS50096">
    <property type="entry name" value="IQ"/>
    <property type="match status" value="2"/>
</dbReference>
<proteinExistence type="inferred from homology"/>
<feature type="region of interest" description="Disordered" evidence="3">
    <location>
        <begin position="317"/>
        <end position="360"/>
    </location>
</feature>
<comment type="similarity">
    <text evidence="2">Belongs to the IQD family.</text>
</comment>
<protein>
    <recommendedName>
        <fullName evidence="4">BRCT domain-containing protein</fullName>
    </recommendedName>
</protein>
<name>A0AA88VSV9_9ASTE</name>
<dbReference type="PROSITE" id="PS50172">
    <property type="entry name" value="BRCT"/>
    <property type="match status" value="1"/>
</dbReference>
<feature type="region of interest" description="Disordered" evidence="3">
    <location>
        <begin position="168"/>
        <end position="188"/>
    </location>
</feature>
<feature type="compositionally biased region" description="Polar residues" evidence="3">
    <location>
        <begin position="323"/>
        <end position="332"/>
    </location>
</feature>
<dbReference type="InterPro" id="IPR001357">
    <property type="entry name" value="BRCT_dom"/>
</dbReference>
<gene>
    <name evidence="5" type="ORF">RJ639_009771</name>
</gene>
<feature type="compositionally biased region" description="Low complexity" evidence="3">
    <location>
        <begin position="338"/>
        <end position="357"/>
    </location>
</feature>
<evidence type="ECO:0000256" key="1">
    <source>
        <dbReference type="ARBA" id="ARBA00022860"/>
    </source>
</evidence>
<comment type="caution">
    <text evidence="5">The sequence shown here is derived from an EMBL/GenBank/DDBJ whole genome shotgun (WGS) entry which is preliminary data.</text>
</comment>
<dbReference type="EMBL" id="JAVXUP010001296">
    <property type="protein sequence ID" value="KAK3013463.1"/>
    <property type="molecule type" value="Genomic_DNA"/>
</dbReference>
<organism evidence="5 6">
    <name type="scientific">Escallonia herrerae</name>
    <dbReference type="NCBI Taxonomy" id="1293975"/>
    <lineage>
        <taxon>Eukaryota</taxon>
        <taxon>Viridiplantae</taxon>
        <taxon>Streptophyta</taxon>
        <taxon>Embryophyta</taxon>
        <taxon>Tracheophyta</taxon>
        <taxon>Spermatophyta</taxon>
        <taxon>Magnoliopsida</taxon>
        <taxon>eudicotyledons</taxon>
        <taxon>Gunneridae</taxon>
        <taxon>Pentapetalae</taxon>
        <taxon>asterids</taxon>
        <taxon>campanulids</taxon>
        <taxon>Escalloniales</taxon>
        <taxon>Escalloniaceae</taxon>
        <taxon>Escallonia</taxon>
    </lineage>
</organism>
<dbReference type="InterPro" id="IPR000048">
    <property type="entry name" value="IQ_motif_EF-hand-BS"/>
</dbReference>
<sequence length="440" mass="48637">MGASGKWIRSLIGLKKAPTSNNLCRVFSEAFIAFLGGGWQGEEVVLVEEFFSRGALTPSSKGVKGGRLSESESANSSHVVDGATAKVVRAPARDIKVLKQEWAAIRIQTVFRAFLARQALRALKALVRLQAIVRGRLVRKQADVTLKCMQALVRVQARVRAQCFRASSEGQSVNEHHDDSDPVKQAEGGWCASHGTVEEVRAKLQMKQEGAIKRERAIAYSLSQKQLRTNPRLNSRKDKAATPYKLDKNSSGWSWLEGWMTAKSWDGRLLEELHTDPSESTPVSTKNEGYTVRSCSNSFEHSSVKVRRNNISTKIVARPPTSGHITRSSSDPCSEFLTDGSTTSNSSTSTSGTPGSSKCLTEGYLTKPSYMNLTQSIKAKQRSPSYFPYNKPGNLLESPQFHRKLSPLSKVVTRRNADSDLYPVDPNYLYPSLHLNRFDG</sequence>
<dbReference type="CDD" id="cd23767">
    <property type="entry name" value="IQCD"/>
    <property type="match status" value="1"/>
</dbReference>
<dbReference type="PANTHER" id="PTHR32295:SF126">
    <property type="entry name" value="PROTEIN IQ-DOMAIN 8"/>
    <property type="match status" value="1"/>
</dbReference>
<dbReference type="PANTHER" id="PTHR32295">
    <property type="entry name" value="IQ-DOMAIN 5-RELATED"/>
    <property type="match status" value="1"/>
</dbReference>
<dbReference type="Proteomes" id="UP001188597">
    <property type="component" value="Unassembled WGS sequence"/>
</dbReference>